<dbReference type="InterPro" id="IPR036951">
    <property type="entry name" value="ArAA_hydroxylase_sf"/>
</dbReference>
<reference evidence="16" key="1">
    <citation type="journal article" date="2019" name="Int. J. Syst. Evol. Microbiol.">
        <title>The Global Catalogue of Microorganisms (GCM) 10K type strain sequencing project: providing services to taxonomists for standard genome sequencing and annotation.</title>
        <authorList>
            <consortium name="The Broad Institute Genomics Platform"/>
            <consortium name="The Broad Institute Genome Sequencing Center for Infectious Disease"/>
            <person name="Wu L."/>
            <person name="Ma J."/>
        </authorList>
    </citation>
    <scope>NUCLEOTIDE SEQUENCE [LARGE SCALE GENOMIC DNA]</scope>
    <source>
        <strain evidence="16">KCTC 12848</strain>
    </source>
</reference>
<protein>
    <recommendedName>
        <fullName evidence="6">Phenylalanine-4-hydroxylase</fullName>
        <ecNumber evidence="5">1.14.16.1</ecNumber>
    </recommendedName>
    <alternativeName>
        <fullName evidence="12">Phe-4-monooxygenase</fullName>
    </alternativeName>
</protein>
<keyword evidence="16" id="KW-1185">Reference proteome</keyword>
<evidence type="ECO:0000256" key="2">
    <source>
        <dbReference type="ARBA" id="ARBA00001954"/>
    </source>
</evidence>
<comment type="similarity">
    <text evidence="4">Belongs to the biopterin-dependent aromatic amino acid hydroxylase family.</text>
</comment>
<dbReference type="PANTHER" id="PTHR11473:SF24">
    <property type="entry name" value="PHENYLALANINE-4-HYDROXYLASE"/>
    <property type="match status" value="1"/>
</dbReference>
<dbReference type="PANTHER" id="PTHR11473">
    <property type="entry name" value="AROMATIC AMINO ACID HYDROXYLASE"/>
    <property type="match status" value="1"/>
</dbReference>
<evidence type="ECO:0000256" key="6">
    <source>
        <dbReference type="ARBA" id="ARBA00020276"/>
    </source>
</evidence>
<keyword evidence="8 15" id="KW-0560">Oxidoreductase</keyword>
<dbReference type="RefSeq" id="WP_265722325.1">
    <property type="nucleotide sequence ID" value="NZ_JAPIVK010000021.1"/>
</dbReference>
<dbReference type="InterPro" id="IPR005960">
    <property type="entry name" value="Phe-4-hydroxylase_mono"/>
</dbReference>
<comment type="caution">
    <text evidence="15">The sequence shown here is derived from an EMBL/GenBank/DDBJ whole genome shotgun (WGS) entry which is preliminary data.</text>
</comment>
<dbReference type="GO" id="GO:0004505">
    <property type="term" value="F:phenylalanine 4-monooxygenase activity"/>
    <property type="evidence" value="ECO:0007669"/>
    <property type="project" value="UniProtKB-EC"/>
</dbReference>
<dbReference type="InterPro" id="IPR019774">
    <property type="entry name" value="Aromatic-AA_hydroxylase_C"/>
</dbReference>
<dbReference type="PROSITE" id="PS00367">
    <property type="entry name" value="BH4_AAA_HYDROXYL_1"/>
    <property type="match status" value="1"/>
</dbReference>
<comment type="catalytic activity">
    <reaction evidence="1">
        <text>(6R)-L-erythro-5,6,7,8-tetrahydrobiopterin + L-phenylalanine + O2 = (4aS,6R)-4a-hydroxy-L-erythro-5,6,7,8-tetrahydrobiopterin + L-tyrosine</text>
        <dbReference type="Rhea" id="RHEA:20273"/>
        <dbReference type="ChEBI" id="CHEBI:15379"/>
        <dbReference type="ChEBI" id="CHEBI:15642"/>
        <dbReference type="ChEBI" id="CHEBI:58095"/>
        <dbReference type="ChEBI" id="CHEBI:58315"/>
        <dbReference type="ChEBI" id="CHEBI:59560"/>
        <dbReference type="EC" id="1.14.16.1"/>
    </reaction>
</comment>
<comment type="pathway">
    <text evidence="3">Amino-acid degradation; L-phenylalanine degradation; acetoacetate and fumarate from L-phenylalanine: step 1/6.</text>
</comment>
<evidence type="ECO:0000256" key="12">
    <source>
        <dbReference type="ARBA" id="ARBA00029922"/>
    </source>
</evidence>
<name>A0ABW5ED94_9GAMM</name>
<dbReference type="InterPro" id="IPR001273">
    <property type="entry name" value="ArAA_hydroxylase"/>
</dbReference>
<dbReference type="PRINTS" id="PR00372">
    <property type="entry name" value="FYWHYDRXLASE"/>
</dbReference>
<dbReference type="NCBIfam" id="NF008877">
    <property type="entry name" value="PRK11913.1-2"/>
    <property type="match status" value="1"/>
</dbReference>
<keyword evidence="10" id="KW-0503">Monooxygenase</keyword>
<keyword evidence="11" id="KW-0585">Phenylalanine catabolism</keyword>
<evidence type="ECO:0000256" key="5">
    <source>
        <dbReference type="ARBA" id="ARBA00011995"/>
    </source>
</evidence>
<dbReference type="CDD" id="cd03348">
    <property type="entry name" value="pro_PheOH"/>
    <property type="match status" value="1"/>
</dbReference>
<evidence type="ECO:0000313" key="16">
    <source>
        <dbReference type="Proteomes" id="UP001597425"/>
    </source>
</evidence>
<keyword evidence="7" id="KW-0479">Metal-binding</keyword>
<evidence type="ECO:0000256" key="10">
    <source>
        <dbReference type="ARBA" id="ARBA00023033"/>
    </source>
</evidence>
<keyword evidence="9" id="KW-0408">Iron</keyword>
<evidence type="ECO:0000313" key="15">
    <source>
        <dbReference type="EMBL" id="MFD2311556.1"/>
    </source>
</evidence>
<feature type="region of interest" description="Disordered" evidence="13">
    <location>
        <begin position="1"/>
        <end position="20"/>
    </location>
</feature>
<comment type="cofactor">
    <cofactor evidence="2">
        <name>Fe(2+)</name>
        <dbReference type="ChEBI" id="CHEBI:29033"/>
    </cofactor>
</comment>
<sequence length="278" mass="31968">MKSDSQTTPQKPKVAAAKGKKYVAREPDENGFIHYSTIEHDTWRRLIERQLEVVPGRACDEYLQGLELLDLPRERIPQLEEVSAVLRRETGWEVARVPALIGFETFFGLLAERKFPVATFIRTPEEFDYLQEPDIFHEIFGHCAMLTNTAFANFTQKYGQLGLNASPKERAYLARLYWFTVEFGLLQTRDGLRIYGGGILSSPKETLYALGNEPARYDFDVLDALRTPYRIDIVQPIYHVLEDLQQLQELTEIDLMAQVHKAMELGLFEPRFPPKDAA</sequence>
<evidence type="ECO:0000256" key="8">
    <source>
        <dbReference type="ARBA" id="ARBA00023002"/>
    </source>
</evidence>
<feature type="domain" description="Biopterin-dependent aromatic amino acid hydroxylase family profile" evidence="14">
    <location>
        <begin position="1"/>
        <end position="278"/>
    </location>
</feature>
<dbReference type="NCBIfam" id="TIGR01267">
    <property type="entry name" value="Phe4hydrox_mono"/>
    <property type="match status" value="1"/>
</dbReference>
<evidence type="ECO:0000256" key="13">
    <source>
        <dbReference type="SAM" id="MobiDB-lite"/>
    </source>
</evidence>
<organism evidence="15 16">
    <name type="scientific">Microbulbifer halophilus</name>
    <dbReference type="NCBI Taxonomy" id="453963"/>
    <lineage>
        <taxon>Bacteria</taxon>
        <taxon>Pseudomonadati</taxon>
        <taxon>Pseudomonadota</taxon>
        <taxon>Gammaproteobacteria</taxon>
        <taxon>Cellvibrionales</taxon>
        <taxon>Microbulbiferaceae</taxon>
        <taxon>Microbulbifer</taxon>
    </lineage>
</organism>
<evidence type="ECO:0000259" key="14">
    <source>
        <dbReference type="PROSITE" id="PS51410"/>
    </source>
</evidence>
<dbReference type="InterPro" id="IPR018301">
    <property type="entry name" value="ArAA_hydroxylase_Fe/CU_BS"/>
</dbReference>
<dbReference type="EC" id="1.14.16.1" evidence="5"/>
<accession>A0ABW5ED94</accession>
<dbReference type="Gene3D" id="1.10.800.10">
    <property type="entry name" value="Aromatic amino acid hydroxylase"/>
    <property type="match status" value="1"/>
</dbReference>
<feature type="compositionally biased region" description="Polar residues" evidence="13">
    <location>
        <begin position="1"/>
        <end position="10"/>
    </location>
</feature>
<evidence type="ECO:0000256" key="3">
    <source>
        <dbReference type="ARBA" id="ARBA00005088"/>
    </source>
</evidence>
<evidence type="ECO:0000256" key="4">
    <source>
        <dbReference type="ARBA" id="ARBA00009712"/>
    </source>
</evidence>
<dbReference type="Proteomes" id="UP001597425">
    <property type="component" value="Unassembled WGS sequence"/>
</dbReference>
<dbReference type="PROSITE" id="PS51410">
    <property type="entry name" value="BH4_AAA_HYDROXYL_2"/>
    <property type="match status" value="1"/>
</dbReference>
<gene>
    <name evidence="15" type="primary">phhA</name>
    <name evidence="15" type="ORF">ACFSKX_14100</name>
</gene>
<dbReference type="Pfam" id="PF00351">
    <property type="entry name" value="Biopterin_H"/>
    <property type="match status" value="1"/>
</dbReference>
<dbReference type="SUPFAM" id="SSF56534">
    <property type="entry name" value="Aromatic aminoacid monoxygenases, catalytic and oligomerization domains"/>
    <property type="match status" value="1"/>
</dbReference>
<evidence type="ECO:0000256" key="9">
    <source>
        <dbReference type="ARBA" id="ARBA00023004"/>
    </source>
</evidence>
<dbReference type="InterPro" id="IPR036329">
    <property type="entry name" value="Aro-AA_hydroxylase_C_sf"/>
</dbReference>
<evidence type="ECO:0000256" key="7">
    <source>
        <dbReference type="ARBA" id="ARBA00022723"/>
    </source>
</evidence>
<evidence type="ECO:0000256" key="11">
    <source>
        <dbReference type="ARBA" id="ARBA00023232"/>
    </source>
</evidence>
<dbReference type="EMBL" id="JBHUJD010000019">
    <property type="protein sequence ID" value="MFD2311556.1"/>
    <property type="molecule type" value="Genomic_DNA"/>
</dbReference>
<proteinExistence type="inferred from homology"/>
<evidence type="ECO:0000256" key="1">
    <source>
        <dbReference type="ARBA" id="ARBA00001060"/>
    </source>
</evidence>